<sequence length="224" mass="24584">MRSTQTTTAQAEPPAGAARPAGRPRSAKAEQAIIEATLDLIGEGLGVSALSMEAVAARAGVGKTTIYRRWARKEDLIVDALTTLKAPMPPIEGVSVRDDLITYLTVIMEEGKQTRARCIMNIALSEAERNPEIAMRFQQAAIEPRRAAMRAVFERGIATGVIRPDCDVDLAMAMFSGTMMWQTRWIHRHYVEREELPARIVDMVLDGIRPLGAASTSLKRPEDA</sequence>
<feature type="region of interest" description="Disordered" evidence="5">
    <location>
        <begin position="1"/>
        <end position="28"/>
    </location>
</feature>
<feature type="compositionally biased region" description="Low complexity" evidence="5">
    <location>
        <begin position="1"/>
        <end position="24"/>
    </location>
</feature>
<dbReference type="PANTHER" id="PTHR30055:SF148">
    <property type="entry name" value="TETR-FAMILY TRANSCRIPTIONAL REGULATOR"/>
    <property type="match status" value="1"/>
</dbReference>
<accession>A0A1G7SIT7</accession>
<keyword evidence="3" id="KW-0804">Transcription</keyword>
<evidence type="ECO:0000313" key="7">
    <source>
        <dbReference type="EMBL" id="SDG22913.1"/>
    </source>
</evidence>
<dbReference type="PROSITE" id="PS50977">
    <property type="entry name" value="HTH_TETR_2"/>
    <property type="match status" value="1"/>
</dbReference>
<evidence type="ECO:0000256" key="4">
    <source>
        <dbReference type="PROSITE-ProRule" id="PRU00335"/>
    </source>
</evidence>
<evidence type="ECO:0000256" key="3">
    <source>
        <dbReference type="ARBA" id="ARBA00023163"/>
    </source>
</evidence>
<gene>
    <name evidence="7" type="ORF">SAMN05421505_102325</name>
</gene>
<dbReference type="Gene3D" id="1.10.357.10">
    <property type="entry name" value="Tetracycline Repressor, domain 2"/>
    <property type="match status" value="1"/>
</dbReference>
<evidence type="ECO:0000256" key="5">
    <source>
        <dbReference type="SAM" id="MobiDB-lite"/>
    </source>
</evidence>
<reference evidence="7 8" key="1">
    <citation type="submission" date="2016-10" db="EMBL/GenBank/DDBJ databases">
        <authorList>
            <person name="de Groot N.N."/>
        </authorList>
    </citation>
    <scope>NUCLEOTIDE SEQUENCE [LARGE SCALE GENOMIC DNA]</scope>
    <source>
        <strain evidence="7 8">CPCC 201354</strain>
    </source>
</reference>
<feature type="domain" description="HTH tetR-type" evidence="6">
    <location>
        <begin position="27"/>
        <end position="88"/>
    </location>
</feature>
<dbReference type="Pfam" id="PF16859">
    <property type="entry name" value="TetR_C_11"/>
    <property type="match status" value="1"/>
</dbReference>
<dbReference type="STRING" id="504805.SAMN05421505_102325"/>
<protein>
    <submittedName>
        <fullName evidence="7">DNA-binding transcriptional regulator, AcrR family</fullName>
    </submittedName>
</protein>
<dbReference type="RefSeq" id="WP_093168066.1">
    <property type="nucleotide sequence ID" value="NZ_FNCN01000002.1"/>
</dbReference>
<evidence type="ECO:0000256" key="2">
    <source>
        <dbReference type="ARBA" id="ARBA00023125"/>
    </source>
</evidence>
<dbReference type="InterPro" id="IPR011075">
    <property type="entry name" value="TetR_C"/>
</dbReference>
<evidence type="ECO:0000313" key="8">
    <source>
        <dbReference type="Proteomes" id="UP000198923"/>
    </source>
</evidence>
<dbReference type="SUPFAM" id="SSF46689">
    <property type="entry name" value="Homeodomain-like"/>
    <property type="match status" value="1"/>
</dbReference>
<keyword evidence="1" id="KW-0805">Transcription regulation</keyword>
<dbReference type="AlphaFoldDB" id="A0A1G7SIT7"/>
<keyword evidence="2 4" id="KW-0238">DNA-binding</keyword>
<dbReference type="GO" id="GO:0000976">
    <property type="term" value="F:transcription cis-regulatory region binding"/>
    <property type="evidence" value="ECO:0007669"/>
    <property type="project" value="TreeGrafter"/>
</dbReference>
<dbReference type="InterPro" id="IPR009057">
    <property type="entry name" value="Homeodomain-like_sf"/>
</dbReference>
<dbReference type="EMBL" id="FNCN01000002">
    <property type="protein sequence ID" value="SDG22913.1"/>
    <property type="molecule type" value="Genomic_DNA"/>
</dbReference>
<organism evidence="7 8">
    <name type="scientific">Sinosporangium album</name>
    <dbReference type="NCBI Taxonomy" id="504805"/>
    <lineage>
        <taxon>Bacteria</taxon>
        <taxon>Bacillati</taxon>
        <taxon>Actinomycetota</taxon>
        <taxon>Actinomycetes</taxon>
        <taxon>Streptosporangiales</taxon>
        <taxon>Streptosporangiaceae</taxon>
        <taxon>Sinosporangium</taxon>
    </lineage>
</organism>
<evidence type="ECO:0000256" key="1">
    <source>
        <dbReference type="ARBA" id="ARBA00023015"/>
    </source>
</evidence>
<feature type="DNA-binding region" description="H-T-H motif" evidence="4">
    <location>
        <begin position="51"/>
        <end position="70"/>
    </location>
</feature>
<dbReference type="Gene3D" id="1.10.10.60">
    <property type="entry name" value="Homeodomain-like"/>
    <property type="match status" value="1"/>
</dbReference>
<dbReference type="Proteomes" id="UP000198923">
    <property type="component" value="Unassembled WGS sequence"/>
</dbReference>
<evidence type="ECO:0000259" key="6">
    <source>
        <dbReference type="PROSITE" id="PS50977"/>
    </source>
</evidence>
<dbReference type="GO" id="GO:0003700">
    <property type="term" value="F:DNA-binding transcription factor activity"/>
    <property type="evidence" value="ECO:0007669"/>
    <property type="project" value="TreeGrafter"/>
</dbReference>
<dbReference type="InterPro" id="IPR001647">
    <property type="entry name" value="HTH_TetR"/>
</dbReference>
<dbReference type="InterPro" id="IPR036271">
    <property type="entry name" value="Tet_transcr_reg_TetR-rel_C_sf"/>
</dbReference>
<dbReference type="OrthoDB" id="9796019at2"/>
<dbReference type="PANTHER" id="PTHR30055">
    <property type="entry name" value="HTH-TYPE TRANSCRIPTIONAL REGULATOR RUTR"/>
    <property type="match status" value="1"/>
</dbReference>
<dbReference type="SUPFAM" id="SSF48498">
    <property type="entry name" value="Tetracyclin repressor-like, C-terminal domain"/>
    <property type="match status" value="1"/>
</dbReference>
<keyword evidence="8" id="KW-1185">Reference proteome</keyword>
<name>A0A1G7SIT7_9ACTN</name>
<dbReference type="InterPro" id="IPR050109">
    <property type="entry name" value="HTH-type_TetR-like_transc_reg"/>
</dbReference>
<proteinExistence type="predicted"/>
<dbReference type="Pfam" id="PF00440">
    <property type="entry name" value="TetR_N"/>
    <property type="match status" value="1"/>
</dbReference>